<dbReference type="PRINTS" id="PR00474">
    <property type="entry name" value="GLU5KINASE"/>
</dbReference>
<feature type="binding site" evidence="8">
    <location>
        <begin position="187"/>
        <end position="188"/>
    </location>
    <ligand>
        <name>ATP</name>
        <dbReference type="ChEBI" id="CHEBI:30616"/>
    </ligand>
</feature>
<dbReference type="EMBL" id="MUMY01000023">
    <property type="protein sequence ID" value="ONM46547.1"/>
    <property type="molecule type" value="Genomic_DNA"/>
</dbReference>
<comment type="function">
    <text evidence="8">Catalyzes the transfer of a phosphate group to glutamate to form L-glutamate 5-phosphate.</text>
</comment>
<accession>A0A1V2TAM0</accession>
<dbReference type="PIRSF" id="PIRSF000729">
    <property type="entry name" value="GK"/>
    <property type="match status" value="1"/>
</dbReference>
<dbReference type="EC" id="2.7.2.11" evidence="8"/>
<evidence type="ECO:0000259" key="9">
    <source>
        <dbReference type="SMART" id="SM00359"/>
    </source>
</evidence>
<evidence type="ECO:0000256" key="7">
    <source>
        <dbReference type="ARBA" id="ARBA00022840"/>
    </source>
</evidence>
<evidence type="ECO:0000256" key="3">
    <source>
        <dbReference type="ARBA" id="ARBA00022650"/>
    </source>
</evidence>
<dbReference type="Gene3D" id="2.30.130.10">
    <property type="entry name" value="PUA domain"/>
    <property type="match status" value="1"/>
</dbReference>
<dbReference type="Pfam" id="PF00696">
    <property type="entry name" value="AA_kinase"/>
    <property type="match status" value="1"/>
</dbReference>
<dbReference type="SUPFAM" id="SSF53633">
    <property type="entry name" value="Carbamate kinase-like"/>
    <property type="match status" value="1"/>
</dbReference>
<dbReference type="CDD" id="cd21157">
    <property type="entry name" value="PUA_G5K"/>
    <property type="match status" value="1"/>
</dbReference>
<keyword evidence="11" id="KW-1185">Reference proteome</keyword>
<evidence type="ECO:0000313" key="11">
    <source>
        <dbReference type="Proteomes" id="UP000188836"/>
    </source>
</evidence>
<gene>
    <name evidence="8" type="primary">proB</name>
    <name evidence="10" type="ORF">B0T46_22460</name>
</gene>
<sequence>MTETELRFGAELSDARRAIAGARSVVVKIGSSALTSLHGGLDTHRLDLLADAVEARMRAGSDVVVVSSGAVGAGIAPLGLARRPRDLAGKQAAASVGQLALAHAWGTSFARYGRTVGQVLLSAGDFARREQHRNAQRTLDRLRSLGAIAVVNENDTVATEEIRFGDNDRLAALVAHLVGADALVLLSDVEGLYDGDPRKGAATFIPEVRSSVDLDGVIAGTGGALGTGGMASKLSAARLAADAGVPVLLAAASQAATALAAGTVGTAFAARPVRLSARKFWVRHAADSRGAIVIDAGAVRAVAECRRSLLAAGIVAVKGRFYGGDVVDLVSPDRKVVARGVVEYDSSELSTMLGRSTRELPDTMQRPVIHADDLVKV</sequence>
<dbReference type="InterPro" id="IPR005715">
    <property type="entry name" value="Glu_5kinase/COase_Synthase"/>
</dbReference>
<evidence type="ECO:0000256" key="6">
    <source>
        <dbReference type="ARBA" id="ARBA00022777"/>
    </source>
</evidence>
<feature type="binding site" evidence="8">
    <location>
        <position position="167"/>
    </location>
    <ligand>
        <name>substrate</name>
    </ligand>
</feature>
<dbReference type="STRING" id="1538463.B0T36_03380"/>
<dbReference type="InterPro" id="IPR001048">
    <property type="entry name" value="Asp/Glu/Uridylate_kinase"/>
</dbReference>
<keyword evidence="6 8" id="KW-0418">Kinase</keyword>
<reference evidence="10 11" key="1">
    <citation type="journal article" date="2016" name="Antonie Van Leeuwenhoek">
        <title>Nocardia donostiensis sp. nov., isolated from human respiratory specimens.</title>
        <authorList>
            <person name="Ercibengoa M."/>
            <person name="Bell M."/>
            <person name="Marimon J.M."/>
            <person name="Humrighouse B."/>
            <person name="Klenk H.P."/>
            <person name="Potter G."/>
            <person name="Perez-Trallero E."/>
        </authorList>
    </citation>
    <scope>NUCLEOTIDE SEQUENCE [LARGE SCALE GENOMIC DNA]</scope>
    <source>
        <strain evidence="10 11">X1655</strain>
    </source>
</reference>
<dbReference type="GO" id="GO:0005829">
    <property type="term" value="C:cytosol"/>
    <property type="evidence" value="ECO:0007669"/>
    <property type="project" value="TreeGrafter"/>
</dbReference>
<comment type="subcellular location">
    <subcellularLocation>
        <location evidence="8">Cytoplasm</location>
    </subcellularLocation>
</comment>
<feature type="binding site" evidence="8">
    <location>
        <position position="28"/>
    </location>
    <ligand>
        <name>ATP</name>
        <dbReference type="ChEBI" id="CHEBI:30616"/>
    </ligand>
</feature>
<dbReference type="InterPro" id="IPR015947">
    <property type="entry name" value="PUA-like_sf"/>
</dbReference>
<dbReference type="PANTHER" id="PTHR43654">
    <property type="entry name" value="GLUTAMATE 5-KINASE"/>
    <property type="match status" value="1"/>
</dbReference>
<feature type="domain" description="PUA" evidence="9">
    <location>
        <begin position="290"/>
        <end position="369"/>
    </location>
</feature>
<protein>
    <recommendedName>
        <fullName evidence="8">Glutamate 5-kinase</fullName>
        <ecNumber evidence="8">2.7.2.11</ecNumber>
    </recommendedName>
    <alternativeName>
        <fullName evidence="8">Gamma-glutamyl kinase</fullName>
        <shortName evidence="8">GK</shortName>
    </alternativeName>
</protein>
<dbReference type="InterPro" id="IPR036974">
    <property type="entry name" value="PUA_sf"/>
</dbReference>
<feature type="binding site" evidence="8">
    <location>
        <position position="155"/>
    </location>
    <ligand>
        <name>substrate</name>
    </ligand>
</feature>
<keyword evidence="4 8" id="KW-0808">Transferase</keyword>
<feature type="binding site" evidence="8">
    <location>
        <begin position="227"/>
        <end position="233"/>
    </location>
    <ligand>
        <name>ATP</name>
        <dbReference type="ChEBI" id="CHEBI:30616"/>
    </ligand>
</feature>
<keyword evidence="1 8" id="KW-0963">Cytoplasm</keyword>
<comment type="pathway">
    <text evidence="8">Amino-acid biosynthesis; L-proline biosynthesis; L-glutamate 5-semialdehyde from L-glutamate: step 1/2.</text>
</comment>
<dbReference type="PANTHER" id="PTHR43654:SF1">
    <property type="entry name" value="ISOPENTENYL PHOSPHATE KINASE"/>
    <property type="match status" value="1"/>
</dbReference>
<organism evidence="10 11">
    <name type="scientific">Nocardia donostiensis</name>
    <dbReference type="NCBI Taxonomy" id="1538463"/>
    <lineage>
        <taxon>Bacteria</taxon>
        <taxon>Bacillati</taxon>
        <taxon>Actinomycetota</taxon>
        <taxon>Actinomycetes</taxon>
        <taxon>Mycobacteriales</taxon>
        <taxon>Nocardiaceae</taxon>
        <taxon>Nocardia</taxon>
    </lineage>
</organism>
<dbReference type="NCBIfam" id="TIGR01027">
    <property type="entry name" value="proB"/>
    <property type="match status" value="1"/>
</dbReference>
<dbReference type="InterPro" id="IPR019797">
    <property type="entry name" value="Glutamate_5-kinase_CS"/>
</dbReference>
<dbReference type="RefSeq" id="WP_077120663.1">
    <property type="nucleotide sequence ID" value="NZ_LOKT01000002.1"/>
</dbReference>
<evidence type="ECO:0000256" key="8">
    <source>
        <dbReference type="HAMAP-Rule" id="MF_00456"/>
    </source>
</evidence>
<dbReference type="AlphaFoldDB" id="A0A1V2TAM0"/>
<comment type="caution">
    <text evidence="10">The sequence shown here is derived from an EMBL/GenBank/DDBJ whole genome shotgun (WGS) entry which is preliminary data.</text>
</comment>
<evidence type="ECO:0000313" key="10">
    <source>
        <dbReference type="EMBL" id="ONM46547.1"/>
    </source>
</evidence>
<comment type="catalytic activity">
    <reaction evidence="8">
        <text>L-glutamate + ATP = L-glutamyl 5-phosphate + ADP</text>
        <dbReference type="Rhea" id="RHEA:14877"/>
        <dbReference type="ChEBI" id="CHEBI:29985"/>
        <dbReference type="ChEBI" id="CHEBI:30616"/>
        <dbReference type="ChEBI" id="CHEBI:58274"/>
        <dbReference type="ChEBI" id="CHEBI:456216"/>
        <dbReference type="EC" id="2.7.2.11"/>
    </reaction>
</comment>
<keyword evidence="3 8" id="KW-0641">Proline biosynthesis</keyword>
<dbReference type="GO" id="GO:0055129">
    <property type="term" value="P:L-proline biosynthetic process"/>
    <property type="evidence" value="ECO:0007669"/>
    <property type="project" value="UniProtKB-UniRule"/>
</dbReference>
<evidence type="ECO:0000256" key="4">
    <source>
        <dbReference type="ARBA" id="ARBA00022679"/>
    </source>
</evidence>
<dbReference type="InterPro" id="IPR001057">
    <property type="entry name" value="Glu/AcGlu_kinase"/>
</dbReference>
<keyword evidence="7 8" id="KW-0067">ATP-binding</keyword>
<comment type="similarity">
    <text evidence="8">Belongs to the glutamate 5-kinase family.</text>
</comment>
<keyword evidence="2 8" id="KW-0028">Amino-acid biosynthesis</keyword>
<dbReference type="GO" id="GO:0004349">
    <property type="term" value="F:glutamate 5-kinase activity"/>
    <property type="evidence" value="ECO:0007669"/>
    <property type="project" value="UniProtKB-UniRule"/>
</dbReference>
<keyword evidence="5 8" id="KW-0547">Nucleotide-binding</keyword>
<evidence type="ECO:0000256" key="2">
    <source>
        <dbReference type="ARBA" id="ARBA00022605"/>
    </source>
</evidence>
<dbReference type="OrthoDB" id="9804434at2"/>
<dbReference type="Gene3D" id="3.40.1160.10">
    <property type="entry name" value="Acetylglutamate kinase-like"/>
    <property type="match status" value="1"/>
</dbReference>
<evidence type="ECO:0000256" key="5">
    <source>
        <dbReference type="ARBA" id="ARBA00022741"/>
    </source>
</evidence>
<dbReference type="SMART" id="SM00359">
    <property type="entry name" value="PUA"/>
    <property type="match status" value="1"/>
</dbReference>
<dbReference type="InterPro" id="IPR011529">
    <property type="entry name" value="Glu_5kinase"/>
</dbReference>
<dbReference type="UniPathway" id="UPA00098">
    <property type="reaction ID" value="UER00359"/>
</dbReference>
<dbReference type="InterPro" id="IPR036393">
    <property type="entry name" value="AceGlu_kinase-like_sf"/>
</dbReference>
<dbReference type="FunFam" id="3.40.1160.10:FF:000018">
    <property type="entry name" value="Glutamate 5-kinase"/>
    <property type="match status" value="1"/>
</dbReference>
<dbReference type="InterPro" id="IPR002478">
    <property type="entry name" value="PUA"/>
</dbReference>
<dbReference type="SUPFAM" id="SSF88697">
    <property type="entry name" value="PUA domain-like"/>
    <property type="match status" value="1"/>
</dbReference>
<proteinExistence type="inferred from homology"/>
<dbReference type="HAMAP" id="MF_00456">
    <property type="entry name" value="ProB"/>
    <property type="match status" value="1"/>
</dbReference>
<dbReference type="PROSITE" id="PS00902">
    <property type="entry name" value="GLUTAMATE_5_KINASE"/>
    <property type="match status" value="1"/>
</dbReference>
<dbReference type="GO" id="GO:0003723">
    <property type="term" value="F:RNA binding"/>
    <property type="evidence" value="ECO:0007669"/>
    <property type="project" value="InterPro"/>
</dbReference>
<dbReference type="PROSITE" id="PS50890">
    <property type="entry name" value="PUA"/>
    <property type="match status" value="1"/>
</dbReference>
<dbReference type="Pfam" id="PF01472">
    <property type="entry name" value="PUA"/>
    <property type="match status" value="1"/>
</dbReference>
<dbReference type="GO" id="GO:0005524">
    <property type="term" value="F:ATP binding"/>
    <property type="evidence" value="ECO:0007669"/>
    <property type="project" value="UniProtKB-KW"/>
</dbReference>
<name>A0A1V2TAM0_9NOCA</name>
<feature type="binding site" evidence="8">
    <location>
        <position position="68"/>
    </location>
    <ligand>
        <name>substrate</name>
    </ligand>
</feature>
<evidence type="ECO:0000256" key="1">
    <source>
        <dbReference type="ARBA" id="ARBA00022490"/>
    </source>
</evidence>
<dbReference type="Proteomes" id="UP000188836">
    <property type="component" value="Unassembled WGS sequence"/>
</dbReference>